<dbReference type="InterPro" id="IPR040632">
    <property type="entry name" value="Sulfotransfer_4"/>
</dbReference>
<sequence>MKSDDAAEEDRSYASTMKNNWRRFLPCLLSVVACALHARCGMSDARRYGVTVAASVVDDDPSPPPPHRDGRGRGGGTASRSCHRARKDARMISRSRLVTPAINLGLPKMGSTTLQSFLGCAGYGATHWMCQRGTMRVHCAQCIANSVGEGLPPLEKCGGWADVYAEINGPVGGRLYFPQVELLGEIVRAYPNATYFLTFRDTRAWHASLSNFWSGLGAKSDKGRTMRDEMIVANITGFDNASGKGGPEDFDDFFCHHVERVREVVPLDNLVEIDLDDTDTGRMISEMFDVYEGCWGRTNVNSDLHPGIDTGQVPKVPHLIWGKSTIRGKNGTMRIRPIPTY</sequence>
<dbReference type="Proteomes" id="UP001530377">
    <property type="component" value="Unassembled WGS sequence"/>
</dbReference>
<comment type="caution">
    <text evidence="2">The sequence shown here is derived from an EMBL/GenBank/DDBJ whole genome shotgun (WGS) entry which is preliminary data.</text>
</comment>
<dbReference type="PANTHER" id="PTHR36978">
    <property type="entry name" value="P-LOOP CONTAINING NUCLEOTIDE TRIPHOSPHATE HYDROLASE"/>
    <property type="match status" value="1"/>
</dbReference>
<accession>A0ABD3RMY2</accession>
<dbReference type="EMBL" id="JALLPB020000223">
    <property type="protein sequence ID" value="KAL3811976.1"/>
    <property type="molecule type" value="Genomic_DNA"/>
</dbReference>
<dbReference type="Pfam" id="PF17784">
    <property type="entry name" value="Sulfotransfer_4"/>
    <property type="match status" value="1"/>
</dbReference>
<dbReference type="Gene3D" id="3.40.50.300">
    <property type="entry name" value="P-loop containing nucleotide triphosphate hydrolases"/>
    <property type="match status" value="1"/>
</dbReference>
<evidence type="ECO:0008006" key="4">
    <source>
        <dbReference type="Google" id="ProtNLM"/>
    </source>
</evidence>
<protein>
    <recommendedName>
        <fullName evidence="4">Sulfotransferase</fullName>
    </recommendedName>
</protein>
<evidence type="ECO:0000256" key="1">
    <source>
        <dbReference type="SAM" id="MobiDB-lite"/>
    </source>
</evidence>
<reference evidence="2 3" key="1">
    <citation type="submission" date="2024-10" db="EMBL/GenBank/DDBJ databases">
        <title>Updated reference genomes for cyclostephanoid diatoms.</title>
        <authorList>
            <person name="Roberts W.R."/>
            <person name="Alverson A.J."/>
        </authorList>
    </citation>
    <scope>NUCLEOTIDE SEQUENCE [LARGE SCALE GENOMIC DNA]</scope>
    <source>
        <strain evidence="2 3">AJA228-03</strain>
    </source>
</reference>
<gene>
    <name evidence="2" type="ORF">ACHAXA_009594</name>
</gene>
<evidence type="ECO:0000313" key="2">
    <source>
        <dbReference type="EMBL" id="KAL3811976.1"/>
    </source>
</evidence>
<keyword evidence="3" id="KW-1185">Reference proteome</keyword>
<dbReference type="PROSITE" id="PS51257">
    <property type="entry name" value="PROKAR_LIPOPROTEIN"/>
    <property type="match status" value="1"/>
</dbReference>
<evidence type="ECO:0000313" key="3">
    <source>
        <dbReference type="Proteomes" id="UP001530377"/>
    </source>
</evidence>
<organism evidence="2 3">
    <name type="scientific">Cyclostephanos tholiformis</name>
    <dbReference type="NCBI Taxonomy" id="382380"/>
    <lineage>
        <taxon>Eukaryota</taxon>
        <taxon>Sar</taxon>
        <taxon>Stramenopiles</taxon>
        <taxon>Ochrophyta</taxon>
        <taxon>Bacillariophyta</taxon>
        <taxon>Coscinodiscophyceae</taxon>
        <taxon>Thalassiosirophycidae</taxon>
        <taxon>Stephanodiscales</taxon>
        <taxon>Stephanodiscaceae</taxon>
        <taxon>Cyclostephanos</taxon>
    </lineage>
</organism>
<proteinExistence type="predicted"/>
<dbReference type="AlphaFoldDB" id="A0ABD3RMY2"/>
<dbReference type="SUPFAM" id="SSF52540">
    <property type="entry name" value="P-loop containing nucleoside triphosphate hydrolases"/>
    <property type="match status" value="1"/>
</dbReference>
<dbReference type="PANTHER" id="PTHR36978:SF4">
    <property type="entry name" value="P-LOOP CONTAINING NUCLEOSIDE TRIPHOSPHATE HYDROLASE PROTEIN"/>
    <property type="match status" value="1"/>
</dbReference>
<feature type="region of interest" description="Disordered" evidence="1">
    <location>
        <begin position="56"/>
        <end position="82"/>
    </location>
</feature>
<name>A0ABD3RMY2_9STRA</name>
<dbReference type="InterPro" id="IPR027417">
    <property type="entry name" value="P-loop_NTPase"/>
</dbReference>